<protein>
    <submittedName>
        <fullName evidence="1">Uncharacterized protein</fullName>
    </submittedName>
</protein>
<gene>
    <name evidence="1" type="ORF">EVAR_22124_1</name>
</gene>
<comment type="caution">
    <text evidence="1">The sequence shown here is derived from an EMBL/GenBank/DDBJ whole genome shotgun (WGS) entry which is preliminary data.</text>
</comment>
<dbReference type="EMBL" id="BGZK01000449">
    <property type="protein sequence ID" value="GBP44240.1"/>
    <property type="molecule type" value="Genomic_DNA"/>
</dbReference>
<keyword evidence="2" id="KW-1185">Reference proteome</keyword>
<sequence length="139" mass="16457">MDYNANRLHKREPRHSAAAIVICSRHRKPFTITISRSNLLSTSDHLDEPRSYFTSKNYKREKGTQWRNSRRDDNFLARRGRRRFVTLTMTNDTYSLKTVGQVTRPGRPPPPQVTAVTELCDALRREIRRRSYDRWPRLG</sequence>
<dbReference type="Proteomes" id="UP000299102">
    <property type="component" value="Unassembled WGS sequence"/>
</dbReference>
<name>A0A4C1W062_EUMVA</name>
<reference evidence="1 2" key="1">
    <citation type="journal article" date="2019" name="Commun. Biol.">
        <title>The bagworm genome reveals a unique fibroin gene that provides high tensile strength.</title>
        <authorList>
            <person name="Kono N."/>
            <person name="Nakamura H."/>
            <person name="Ohtoshi R."/>
            <person name="Tomita M."/>
            <person name="Numata K."/>
            <person name="Arakawa K."/>
        </authorList>
    </citation>
    <scope>NUCLEOTIDE SEQUENCE [LARGE SCALE GENOMIC DNA]</scope>
</reference>
<evidence type="ECO:0000313" key="1">
    <source>
        <dbReference type="EMBL" id="GBP44240.1"/>
    </source>
</evidence>
<proteinExistence type="predicted"/>
<organism evidence="1 2">
    <name type="scientific">Eumeta variegata</name>
    <name type="common">Bagworm moth</name>
    <name type="synonym">Eumeta japonica</name>
    <dbReference type="NCBI Taxonomy" id="151549"/>
    <lineage>
        <taxon>Eukaryota</taxon>
        <taxon>Metazoa</taxon>
        <taxon>Ecdysozoa</taxon>
        <taxon>Arthropoda</taxon>
        <taxon>Hexapoda</taxon>
        <taxon>Insecta</taxon>
        <taxon>Pterygota</taxon>
        <taxon>Neoptera</taxon>
        <taxon>Endopterygota</taxon>
        <taxon>Lepidoptera</taxon>
        <taxon>Glossata</taxon>
        <taxon>Ditrysia</taxon>
        <taxon>Tineoidea</taxon>
        <taxon>Psychidae</taxon>
        <taxon>Oiketicinae</taxon>
        <taxon>Eumeta</taxon>
    </lineage>
</organism>
<evidence type="ECO:0000313" key="2">
    <source>
        <dbReference type="Proteomes" id="UP000299102"/>
    </source>
</evidence>
<accession>A0A4C1W062</accession>
<dbReference type="AlphaFoldDB" id="A0A4C1W062"/>